<gene>
    <name evidence="1" type="ORF">ERS852411_02973</name>
</gene>
<protein>
    <submittedName>
        <fullName evidence="1">Uncharacterized protein</fullName>
    </submittedName>
</protein>
<dbReference type="Proteomes" id="UP000095746">
    <property type="component" value="Unassembled WGS sequence"/>
</dbReference>
<evidence type="ECO:0000313" key="2">
    <source>
        <dbReference type="Proteomes" id="UP000095746"/>
    </source>
</evidence>
<sequence length="39" mass="4249">MPETRPAVTALKISRVRIDTNSRTATGMSMMRPLGSMLA</sequence>
<dbReference type="EMBL" id="CYZT01000313">
    <property type="protein sequence ID" value="CUP31032.1"/>
    <property type="molecule type" value="Genomic_DNA"/>
</dbReference>
<dbReference type="AlphaFoldDB" id="A0A174M3M4"/>
<accession>A0A174M3M4</accession>
<name>A0A174M3M4_FLAPL</name>
<reference evidence="1 2" key="1">
    <citation type="submission" date="2015-09" db="EMBL/GenBank/DDBJ databases">
        <authorList>
            <consortium name="Pathogen Informatics"/>
        </authorList>
    </citation>
    <scope>NUCLEOTIDE SEQUENCE [LARGE SCALE GENOMIC DNA]</scope>
    <source>
        <strain evidence="1 2">2789STDY5608854</strain>
    </source>
</reference>
<proteinExistence type="predicted"/>
<evidence type="ECO:0000313" key="1">
    <source>
        <dbReference type="EMBL" id="CUP31032.1"/>
    </source>
</evidence>
<organism evidence="1 2">
    <name type="scientific">Flavonifractor plautii</name>
    <name type="common">Fusobacterium plautii</name>
    <dbReference type="NCBI Taxonomy" id="292800"/>
    <lineage>
        <taxon>Bacteria</taxon>
        <taxon>Bacillati</taxon>
        <taxon>Bacillota</taxon>
        <taxon>Clostridia</taxon>
        <taxon>Eubacteriales</taxon>
        <taxon>Oscillospiraceae</taxon>
        <taxon>Flavonifractor</taxon>
    </lineage>
</organism>